<protein>
    <submittedName>
        <fullName evidence="1">Uncharacterized protein</fullName>
    </submittedName>
</protein>
<dbReference type="RefSeq" id="XP_069232380.1">
    <property type="nucleotide sequence ID" value="XM_069370698.1"/>
</dbReference>
<proteinExistence type="predicted"/>
<dbReference type="EMBL" id="JAAQHG020000005">
    <property type="protein sequence ID" value="KAL1589275.1"/>
    <property type="molecule type" value="Genomic_DNA"/>
</dbReference>
<keyword evidence="2" id="KW-1185">Reference proteome</keyword>
<dbReference type="AlphaFoldDB" id="A0AB34KWS4"/>
<reference evidence="1 2" key="1">
    <citation type="journal article" date="2020" name="Microbiol. Resour. Announc.">
        <title>Draft Genome Sequence of a Cladosporium Species Isolated from the Mesophotic Ascidian Didemnum maculosum.</title>
        <authorList>
            <person name="Gioti A."/>
            <person name="Siaperas R."/>
            <person name="Nikolaivits E."/>
            <person name="Le Goff G."/>
            <person name="Ouazzani J."/>
            <person name="Kotoulas G."/>
            <person name="Topakas E."/>
        </authorList>
    </citation>
    <scope>NUCLEOTIDE SEQUENCE [LARGE SCALE GENOMIC DNA]</scope>
    <source>
        <strain evidence="1 2">TM138-S3</strain>
    </source>
</reference>
<evidence type="ECO:0000313" key="2">
    <source>
        <dbReference type="Proteomes" id="UP000803884"/>
    </source>
</evidence>
<dbReference type="Proteomes" id="UP000803884">
    <property type="component" value="Unassembled WGS sequence"/>
</dbReference>
<comment type="caution">
    <text evidence="1">The sequence shown here is derived from an EMBL/GenBank/DDBJ whole genome shotgun (WGS) entry which is preliminary data.</text>
</comment>
<accession>A0AB34KWS4</accession>
<gene>
    <name evidence="1" type="ORF">WHR41_02092</name>
</gene>
<dbReference type="GeneID" id="96003536"/>
<evidence type="ECO:0000313" key="1">
    <source>
        <dbReference type="EMBL" id="KAL1589275.1"/>
    </source>
</evidence>
<organism evidence="1 2">
    <name type="scientific">Cladosporium halotolerans</name>
    <dbReference type="NCBI Taxonomy" id="1052096"/>
    <lineage>
        <taxon>Eukaryota</taxon>
        <taxon>Fungi</taxon>
        <taxon>Dikarya</taxon>
        <taxon>Ascomycota</taxon>
        <taxon>Pezizomycotina</taxon>
        <taxon>Dothideomycetes</taxon>
        <taxon>Dothideomycetidae</taxon>
        <taxon>Cladosporiales</taxon>
        <taxon>Cladosporiaceae</taxon>
        <taxon>Cladosporium</taxon>
    </lineage>
</organism>
<sequence>MRPFLRGLSTAETAVFENSTDPASRADYELSKIRSGRRASRFSVKRDLVKRSLRSQTQEDVGLEPPFVGSAGKETVVERGRPQLVHKRSMEIDLDRDSVVSGSDESQRMIIRKDVAWSVDRNYQDSS</sequence>
<name>A0AB34KWS4_9PEZI</name>